<organism evidence="2 3">
    <name type="scientific">Acinetobacter equi</name>
    <dbReference type="NCBI Taxonomy" id="1324350"/>
    <lineage>
        <taxon>Bacteria</taxon>
        <taxon>Pseudomonadati</taxon>
        <taxon>Pseudomonadota</taxon>
        <taxon>Gammaproteobacteria</taxon>
        <taxon>Moraxellales</taxon>
        <taxon>Moraxellaceae</taxon>
        <taxon>Acinetobacter</taxon>
    </lineage>
</organism>
<keyword evidence="3" id="KW-1185">Reference proteome</keyword>
<dbReference type="KEGG" id="aei:AOY20_05165"/>
<reference evidence="2 3" key="1">
    <citation type="journal article" date="2015" name="Int. J. Syst. Evol. Microbiol.">
        <title>Acinetobacter equi sp. nov. isolated from horse faeces.</title>
        <authorList>
            <person name="Poppel M.T."/>
            <person name="Skiebe E."/>
            <person name="Laue M."/>
            <person name="Bergmann H."/>
            <person name="Ebersberger I."/>
            <person name="Garn T."/>
            <person name="Fruth A."/>
            <person name="Baumgardt S."/>
            <person name="Busse H.J."/>
            <person name="Wilharm G."/>
        </authorList>
    </citation>
    <scope>NUCLEOTIDE SEQUENCE [LARGE SCALE GENOMIC DNA]</scope>
    <source>
        <strain evidence="2 3">114</strain>
    </source>
</reference>
<evidence type="ECO:0000313" key="2">
    <source>
        <dbReference type="EMBL" id="ALH94974.1"/>
    </source>
</evidence>
<dbReference type="AlphaFoldDB" id="A0A0N9VCZ1"/>
<evidence type="ECO:0000313" key="3">
    <source>
        <dbReference type="Proteomes" id="UP000064939"/>
    </source>
</evidence>
<evidence type="ECO:0000256" key="1">
    <source>
        <dbReference type="SAM" id="SignalP"/>
    </source>
</evidence>
<feature type="chain" id="PRO_5006039394" evidence="1">
    <location>
        <begin position="25"/>
        <end position="124"/>
    </location>
</feature>
<proteinExistence type="predicted"/>
<sequence length="124" mass="14418">MKYSKFLITILFSLFVFQSTWSTALVYCVHKSTTHGGIQSHFEYEYSGKNLQNPISLSSQFIKNLNQFDDQHGDHLLWSFYIAIQPIFIVFDQDTACMGCISEYIDDKNFYQSPYLNVLKPPPL</sequence>
<dbReference type="RefSeq" id="WP_054580873.1">
    <property type="nucleotide sequence ID" value="NZ_CP012808.1"/>
</dbReference>
<gene>
    <name evidence="2" type="ORF">AOY20_05165</name>
</gene>
<accession>A0A0N9VCZ1</accession>
<protein>
    <submittedName>
        <fullName evidence="2">Uncharacterized protein</fullName>
    </submittedName>
</protein>
<feature type="signal peptide" evidence="1">
    <location>
        <begin position="1"/>
        <end position="24"/>
    </location>
</feature>
<dbReference type="STRING" id="1324350.AOY20_05165"/>
<dbReference type="OrthoDB" id="6712732at2"/>
<dbReference type="Proteomes" id="UP000064939">
    <property type="component" value="Chromosome"/>
</dbReference>
<keyword evidence="1" id="KW-0732">Signal</keyword>
<name>A0A0N9VCZ1_9GAMM</name>
<dbReference type="EMBL" id="CP012808">
    <property type="protein sequence ID" value="ALH94974.1"/>
    <property type="molecule type" value="Genomic_DNA"/>
</dbReference>